<name>A0A158RCB2_THECL</name>
<keyword evidence="4 6" id="KW-0112">Calmodulin-binding</keyword>
<dbReference type="WBParaSite" id="TCLT_0000703501-mRNA-1">
    <property type="protein sequence ID" value="TCLT_0000703501-mRNA-1"/>
    <property type="gene ID" value="TCLT_0000703501"/>
</dbReference>
<evidence type="ECO:0000256" key="2">
    <source>
        <dbReference type="ARBA" id="ARBA00007128"/>
    </source>
</evidence>
<organism evidence="11">
    <name type="scientific">Thelazia callipaeda</name>
    <name type="common">Oriental eyeworm</name>
    <name type="synonym">Parasitic nematode</name>
    <dbReference type="NCBI Taxonomy" id="103827"/>
    <lineage>
        <taxon>Eukaryota</taxon>
        <taxon>Metazoa</taxon>
        <taxon>Ecdysozoa</taxon>
        <taxon>Nematoda</taxon>
        <taxon>Chromadorea</taxon>
        <taxon>Rhabditida</taxon>
        <taxon>Spirurina</taxon>
        <taxon>Spiruromorpha</taxon>
        <taxon>Thelazioidea</taxon>
        <taxon>Thelaziidae</taxon>
        <taxon>Thelazia</taxon>
    </lineage>
</organism>
<keyword evidence="6" id="KW-1003">Cell membrane</keyword>
<evidence type="ECO:0000313" key="9">
    <source>
        <dbReference type="EMBL" id="VDN04441.1"/>
    </source>
</evidence>
<dbReference type="GO" id="GO:0005964">
    <property type="term" value="C:phosphorylase kinase complex"/>
    <property type="evidence" value="ECO:0007669"/>
    <property type="project" value="TreeGrafter"/>
</dbReference>
<dbReference type="EMBL" id="UYYF01004467">
    <property type="protein sequence ID" value="VDN04441.1"/>
    <property type="molecule type" value="Genomic_DNA"/>
</dbReference>
<dbReference type="OMA" id="NVYSIYC"/>
<dbReference type="STRING" id="103827.A0A158RCB2"/>
<dbReference type="Pfam" id="PF19292">
    <property type="entry name" value="KPBB_C"/>
    <property type="match status" value="1"/>
</dbReference>
<evidence type="ECO:0000256" key="6">
    <source>
        <dbReference type="RuleBase" id="RU364123"/>
    </source>
</evidence>
<evidence type="ECO:0000256" key="3">
    <source>
        <dbReference type="ARBA" id="ARBA00022600"/>
    </source>
</evidence>
<dbReference type="PANTHER" id="PTHR10749:SF7">
    <property type="entry name" value="PHOSPHORYLASE B KINASE REGULATORY SUBUNIT ALPHA-RELATED"/>
    <property type="match status" value="1"/>
</dbReference>
<comment type="similarity">
    <text evidence="2 6">Belongs to the phosphorylase b kinase regulatory chain family.</text>
</comment>
<feature type="domain" description="GH15-like" evidence="7">
    <location>
        <begin position="9"/>
        <end position="148"/>
    </location>
</feature>
<keyword evidence="6" id="KW-0636">Prenylation</keyword>
<feature type="domain" description="GH15-like" evidence="7">
    <location>
        <begin position="150"/>
        <end position="815"/>
    </location>
</feature>
<dbReference type="UniPathway" id="UPA00163"/>
<keyword evidence="10" id="KW-1185">Reference proteome</keyword>
<dbReference type="Proteomes" id="UP000276776">
    <property type="component" value="Unassembled WGS sequence"/>
</dbReference>
<keyword evidence="5 6" id="KW-0119">Carbohydrate metabolism</keyword>
<proteinExistence type="inferred from homology"/>
<evidence type="ECO:0000259" key="8">
    <source>
        <dbReference type="Pfam" id="PF19292"/>
    </source>
</evidence>
<feature type="domain" description="Phosphorylase b kinase regulatory subunit alpha/beta C-terminal" evidence="8">
    <location>
        <begin position="881"/>
        <end position="1087"/>
    </location>
</feature>
<reference evidence="9 10" key="2">
    <citation type="submission" date="2018-11" db="EMBL/GenBank/DDBJ databases">
        <authorList>
            <consortium name="Pathogen Informatics"/>
        </authorList>
    </citation>
    <scope>NUCLEOTIDE SEQUENCE [LARGE SCALE GENOMIC DNA]</scope>
</reference>
<dbReference type="SUPFAM" id="SSF48208">
    <property type="entry name" value="Six-hairpin glycosidases"/>
    <property type="match status" value="1"/>
</dbReference>
<dbReference type="PANTHER" id="PTHR10749">
    <property type="entry name" value="PHOSPHORYLASE B KINASE REGULATORY SUBUNIT"/>
    <property type="match status" value="1"/>
</dbReference>
<evidence type="ECO:0000259" key="7">
    <source>
        <dbReference type="Pfam" id="PF00723"/>
    </source>
</evidence>
<evidence type="ECO:0000256" key="4">
    <source>
        <dbReference type="ARBA" id="ARBA00022860"/>
    </source>
</evidence>
<dbReference type="InterPro" id="IPR008734">
    <property type="entry name" value="PHK_A/B_su"/>
</dbReference>
<evidence type="ECO:0000256" key="1">
    <source>
        <dbReference type="ARBA" id="ARBA00005131"/>
    </source>
</evidence>
<comment type="function">
    <text evidence="6">Phosphorylase b kinase catalyzes the phosphorylation of serine in certain substrates, including troponin I.</text>
</comment>
<gene>
    <name evidence="9" type="ORF">TCLT_LOCUS7024</name>
</gene>
<keyword evidence="6" id="KW-0472">Membrane</keyword>
<dbReference type="GO" id="GO:0005886">
    <property type="term" value="C:plasma membrane"/>
    <property type="evidence" value="ECO:0007669"/>
    <property type="project" value="UniProtKB-SubCell"/>
</dbReference>
<dbReference type="OrthoDB" id="5971574at2759"/>
<comment type="subcellular location">
    <subcellularLocation>
        <location evidence="6">Cell membrane</location>
        <topology evidence="6">Lipid-anchor</topology>
        <orientation evidence="6">Cytoplasmic side</orientation>
    </subcellularLocation>
</comment>
<reference evidence="11" key="1">
    <citation type="submission" date="2016-04" db="UniProtKB">
        <authorList>
            <consortium name="WormBaseParasite"/>
        </authorList>
    </citation>
    <scope>IDENTIFICATION</scope>
</reference>
<evidence type="ECO:0000313" key="11">
    <source>
        <dbReference type="WBParaSite" id="TCLT_0000703501-mRNA-1"/>
    </source>
</evidence>
<comment type="pathway">
    <text evidence="1 6">Glycan biosynthesis; glycogen metabolism.</text>
</comment>
<accession>A0A158RCB2</accession>
<protein>
    <recommendedName>
        <fullName evidence="6">Phosphorylase b kinase regulatory subunit</fullName>
    </recommendedName>
</protein>
<dbReference type="InterPro" id="IPR045583">
    <property type="entry name" value="KPBA/B_C"/>
</dbReference>
<dbReference type="GO" id="GO:0005977">
    <property type="term" value="P:glycogen metabolic process"/>
    <property type="evidence" value="ECO:0007669"/>
    <property type="project" value="UniProtKB-UniPathway"/>
</dbReference>
<evidence type="ECO:0000313" key="10">
    <source>
        <dbReference type="Proteomes" id="UP000276776"/>
    </source>
</evidence>
<sequence length="1091" mass="124472">MRSRSGSGVRLDRLMYVVEQTILKYQNPITGLYTNLDSPDHAWLRDNLYATHALWAMYRAYQKSADVDEDLGKANELGLSCVKTMQSLLECMMRQSDKVEQFKLYQRKSDALHAKYSARTKGTVVGDNEWGHLQIDAISFFALFCFSFSVGLVKAALQALNDVGDLFGDGSKGSVIHVLPDQVQQCSAVLTSMLPRESFSKETDMALLSVISYPAFAVEEQNLIQLTRETVISTLLGRYGCRRFLRDGYKTPLEDPSRLYYNNSELQQFEDIECEWPLSICFLMLDAMFSGDESAAEQYWRMMESITVVRNGLRLVPELYRVPYDKMMQEKQQRGSQDRDAVGAIPFLWAQALYIVCCLLHDGFLTPAELDPLNRRLAAYEKHPPCEVQVSILAETVEVQEDLLAQGISVQNVNEIDVFSVQPASTFAQILLGECNKLRLSGRPINREVGVLSTSKLYQLGQKFVIFTPQFMDQERSYLTYDIRILMNEWSSELQYIYSTWNNTSISGRPLIVLIVTKNMLEDVKSDDAFYTDFHMRASVVGTIKKIATGYIGGARVVMKNISDFFRTTAVSKLEFHNELIQELLDEKEKETSHRNLPTSGNLETNSVKNRDECYSFIRKTSMRHRSIMLDSSDQGKYEIDSEKICRWDATQMDEMSTSDLIELLTATNVLDEQASVVHYLWIKKGPDFDVKLNNMEGATVRALTEEIYSKACESRDWALIRLSSGLLKRQLDELSKSVTHLLVRQKQITVGMPSKNEEPITSPKTREELHQIFSRAYGGDPNCYALSQEIIVSLGSLVRTEPRLFVEMFRIRIGLIIQVLASELARLSNISGVHASQKLLQLSPFEIKSMLFSLLSGRLLEDFSDDARTAAKEYRIGMCSVRKQIEERKSVRKSMHQSSMASDEEAEADAEDFQFGIWLRHRRIDGALNRVPPDFYSLLWDTVRRFPRGLSINGIVLHWGFTQEMTRRETKFSLQVEEVLNQIAEPEYREMIVETLSLLNRMDSLLKTNNPNICHDQPFEVDSVLHEANKLFVEHNKYMETIVMECCGSGKHCDGAQGLCQHFYDSAPAGEYGTAHYLIKALMEILSPRD</sequence>
<dbReference type="Pfam" id="PF00723">
    <property type="entry name" value="Glyco_hydro_15"/>
    <property type="match status" value="2"/>
</dbReference>
<dbReference type="InterPro" id="IPR011613">
    <property type="entry name" value="GH15-like"/>
</dbReference>
<dbReference type="InterPro" id="IPR008928">
    <property type="entry name" value="6-hairpin_glycosidase_sf"/>
</dbReference>
<evidence type="ECO:0000256" key="5">
    <source>
        <dbReference type="ARBA" id="ARBA00023277"/>
    </source>
</evidence>
<dbReference type="GO" id="GO:0005516">
    <property type="term" value="F:calmodulin binding"/>
    <property type="evidence" value="ECO:0007669"/>
    <property type="project" value="UniProtKB-KW"/>
</dbReference>
<keyword evidence="6" id="KW-0449">Lipoprotein</keyword>
<dbReference type="AlphaFoldDB" id="A0A158RCB2"/>
<keyword evidence="3 6" id="KW-0321">Glycogen metabolism</keyword>